<sequence>MIKGVNKKIIEINNPDSLYFEKAVLYVRPNITILPEAVSQKEAQRVLSALISAKQGRNRILKYRRHIIILSLIGIIIAFLLFL</sequence>
<protein>
    <submittedName>
        <fullName evidence="2">Uncharacterized protein</fullName>
    </submittedName>
</protein>
<keyword evidence="1" id="KW-0472">Membrane</keyword>
<dbReference type="Proteomes" id="UP000184394">
    <property type="component" value="Unassembled WGS sequence"/>
</dbReference>
<keyword evidence="1" id="KW-0812">Transmembrane</keyword>
<proteinExistence type="predicted"/>
<keyword evidence="1" id="KW-1133">Transmembrane helix</keyword>
<feature type="transmembrane region" description="Helical" evidence="1">
    <location>
        <begin position="63"/>
        <end position="82"/>
    </location>
</feature>
<evidence type="ECO:0000313" key="3">
    <source>
        <dbReference type="Proteomes" id="UP000184394"/>
    </source>
</evidence>
<reference evidence="2 3" key="1">
    <citation type="submission" date="2016-11" db="EMBL/GenBank/DDBJ databases">
        <authorList>
            <person name="Jaros S."/>
            <person name="Januszkiewicz K."/>
            <person name="Wedrychowicz H."/>
        </authorList>
    </citation>
    <scope>NUCLEOTIDE SEQUENCE [LARGE SCALE GENOMIC DNA]</scope>
    <source>
        <strain evidence="2 3">Y1</strain>
    </source>
</reference>
<dbReference type="AlphaFoldDB" id="A0A1M7HC56"/>
<gene>
    <name evidence="2" type="ORF">SAMN04487860_102237</name>
</gene>
<dbReference type="EMBL" id="FRCT01000002">
    <property type="protein sequence ID" value="SHM25737.1"/>
    <property type="molecule type" value="Genomic_DNA"/>
</dbReference>
<accession>A0A1M7HC56</accession>
<evidence type="ECO:0000313" key="2">
    <source>
        <dbReference type="EMBL" id="SHM25737.1"/>
    </source>
</evidence>
<evidence type="ECO:0000256" key="1">
    <source>
        <dbReference type="SAM" id="Phobius"/>
    </source>
</evidence>
<organism evidence="2 3">
    <name type="scientific">Ruminococcus flavefaciens</name>
    <dbReference type="NCBI Taxonomy" id="1265"/>
    <lineage>
        <taxon>Bacteria</taxon>
        <taxon>Bacillati</taxon>
        <taxon>Bacillota</taxon>
        <taxon>Clostridia</taxon>
        <taxon>Eubacteriales</taxon>
        <taxon>Oscillospiraceae</taxon>
        <taxon>Ruminococcus</taxon>
    </lineage>
</organism>
<name>A0A1M7HC56_RUMFL</name>